<evidence type="ECO:0000313" key="2">
    <source>
        <dbReference type="EMBL" id="SVD95535.1"/>
    </source>
</evidence>
<dbReference type="EMBL" id="UINC01184356">
    <property type="protein sequence ID" value="SVD95535.1"/>
    <property type="molecule type" value="Genomic_DNA"/>
</dbReference>
<protein>
    <recommendedName>
        <fullName evidence="1">YjeF N-terminal domain-containing protein</fullName>
    </recommendedName>
</protein>
<accession>A0A382ZKD8</accession>
<dbReference type="InterPro" id="IPR004443">
    <property type="entry name" value="YjeF_N_dom"/>
</dbReference>
<gene>
    <name evidence="2" type="ORF">METZ01_LOCUS448389</name>
</gene>
<dbReference type="AlphaFoldDB" id="A0A382ZKD8"/>
<name>A0A382ZKD8_9ZZZZ</name>
<sequence>MKKVVTAKEMKKIDEDTINSYGIGPLELMENAGKGIINEIKRRFENFKNRHILIFCGKGNNGGDGLVVARLLFNLN</sequence>
<dbReference type="Pfam" id="PF03853">
    <property type="entry name" value="YjeF_N"/>
    <property type="match status" value="1"/>
</dbReference>
<proteinExistence type="predicted"/>
<evidence type="ECO:0000259" key="1">
    <source>
        <dbReference type="PROSITE" id="PS51385"/>
    </source>
</evidence>
<reference evidence="2" key="1">
    <citation type="submission" date="2018-05" db="EMBL/GenBank/DDBJ databases">
        <authorList>
            <person name="Lanie J.A."/>
            <person name="Ng W.-L."/>
            <person name="Kazmierczak K.M."/>
            <person name="Andrzejewski T.M."/>
            <person name="Davidsen T.M."/>
            <person name="Wayne K.J."/>
            <person name="Tettelin H."/>
            <person name="Glass J.I."/>
            <person name="Rusch D."/>
            <person name="Podicherti R."/>
            <person name="Tsui H.-C.T."/>
            <person name="Winkler M.E."/>
        </authorList>
    </citation>
    <scope>NUCLEOTIDE SEQUENCE</scope>
</reference>
<dbReference type="PROSITE" id="PS51385">
    <property type="entry name" value="YJEF_N"/>
    <property type="match status" value="1"/>
</dbReference>
<feature type="domain" description="YjeF N-terminal" evidence="1">
    <location>
        <begin position="10"/>
        <end position="76"/>
    </location>
</feature>
<feature type="non-terminal residue" evidence="2">
    <location>
        <position position="76"/>
    </location>
</feature>
<dbReference type="InterPro" id="IPR036652">
    <property type="entry name" value="YjeF_N_dom_sf"/>
</dbReference>
<dbReference type="Gene3D" id="3.40.50.10260">
    <property type="entry name" value="YjeF N-terminal domain"/>
    <property type="match status" value="1"/>
</dbReference>
<organism evidence="2">
    <name type="scientific">marine metagenome</name>
    <dbReference type="NCBI Taxonomy" id="408172"/>
    <lineage>
        <taxon>unclassified sequences</taxon>
        <taxon>metagenomes</taxon>
        <taxon>ecological metagenomes</taxon>
    </lineage>
</organism>
<dbReference type="SUPFAM" id="SSF64153">
    <property type="entry name" value="YjeF N-terminal domain-like"/>
    <property type="match status" value="1"/>
</dbReference>